<organism evidence="7 8">
    <name type="scientific">Halomicrobium mukohataei</name>
    <dbReference type="NCBI Taxonomy" id="57705"/>
    <lineage>
        <taxon>Archaea</taxon>
        <taxon>Methanobacteriati</taxon>
        <taxon>Methanobacteriota</taxon>
        <taxon>Stenosarchaea group</taxon>
        <taxon>Halobacteria</taxon>
        <taxon>Halobacteriales</taxon>
        <taxon>Haloarculaceae</taxon>
        <taxon>Halomicrobium</taxon>
    </lineage>
</organism>
<evidence type="ECO:0000256" key="2">
    <source>
        <dbReference type="ARBA" id="ARBA00022692"/>
    </source>
</evidence>
<evidence type="ECO:0000259" key="6">
    <source>
        <dbReference type="PROSITE" id="PS50928"/>
    </source>
</evidence>
<keyword evidence="3 5" id="KW-1133">Transmembrane helix</keyword>
<evidence type="ECO:0000256" key="5">
    <source>
        <dbReference type="RuleBase" id="RU363032"/>
    </source>
</evidence>
<evidence type="ECO:0000256" key="3">
    <source>
        <dbReference type="ARBA" id="ARBA00022989"/>
    </source>
</evidence>
<evidence type="ECO:0000313" key="7">
    <source>
        <dbReference type="EMBL" id="NLV10137.1"/>
    </source>
</evidence>
<dbReference type="InterPro" id="IPR000515">
    <property type="entry name" value="MetI-like"/>
</dbReference>
<dbReference type="Pfam" id="PF00528">
    <property type="entry name" value="BPD_transp_1"/>
    <property type="match status" value="1"/>
</dbReference>
<keyword evidence="4 5" id="KW-0472">Membrane</keyword>
<feature type="transmembrane region" description="Helical" evidence="5">
    <location>
        <begin position="53"/>
        <end position="72"/>
    </location>
</feature>
<feature type="transmembrane region" description="Helical" evidence="5">
    <location>
        <begin position="249"/>
        <end position="267"/>
    </location>
</feature>
<comment type="caution">
    <text evidence="7">The sequence shown here is derived from an EMBL/GenBank/DDBJ whole genome shotgun (WGS) entry which is preliminary data.</text>
</comment>
<evidence type="ECO:0000313" key="8">
    <source>
        <dbReference type="Proteomes" id="UP000608662"/>
    </source>
</evidence>
<keyword evidence="5" id="KW-0813">Transport</keyword>
<feature type="domain" description="ABC transmembrane type-1" evidence="6">
    <location>
        <begin position="111"/>
        <end position="305"/>
    </location>
</feature>
<dbReference type="CDD" id="cd06261">
    <property type="entry name" value="TM_PBP2"/>
    <property type="match status" value="1"/>
</dbReference>
<proteinExistence type="inferred from homology"/>
<reference evidence="7" key="1">
    <citation type="submission" date="2019-12" db="EMBL/GenBank/DDBJ databases">
        <title>Whole-genome sequence of Halomicrobium mukohataei pws1.</title>
        <authorList>
            <person name="Verma D.K."/>
            <person name="Gopal K."/>
            <person name="Prasad E.S."/>
        </authorList>
    </citation>
    <scope>NUCLEOTIDE SEQUENCE</scope>
    <source>
        <strain evidence="7">Pws1</strain>
    </source>
</reference>
<dbReference type="PANTHER" id="PTHR42729:SF1">
    <property type="entry name" value="OLIGO_DIPEPTIDE TRANSPORT, PERMEASE PROTEIN (DPPC-2)"/>
    <property type="match status" value="1"/>
</dbReference>
<protein>
    <submittedName>
        <fullName evidence="7">ABC transporter permease subunit</fullName>
    </submittedName>
</protein>
<dbReference type="GO" id="GO:0055085">
    <property type="term" value="P:transmembrane transport"/>
    <property type="evidence" value="ECO:0007669"/>
    <property type="project" value="InterPro"/>
</dbReference>
<name>A0A847UD36_9EURY</name>
<accession>A0A847UD36</accession>
<comment type="subcellular location">
    <subcellularLocation>
        <location evidence="5">Cell membrane</location>
        <topology evidence="5">Multi-pass membrane protein</topology>
    </subcellularLocation>
    <subcellularLocation>
        <location evidence="1">Membrane</location>
        <topology evidence="1">Multi-pass membrane protein</topology>
    </subcellularLocation>
</comment>
<feature type="transmembrane region" description="Helical" evidence="5">
    <location>
        <begin position="113"/>
        <end position="134"/>
    </location>
</feature>
<dbReference type="Proteomes" id="UP000608662">
    <property type="component" value="Unassembled WGS sequence"/>
</dbReference>
<gene>
    <name evidence="7" type="ORF">GOC74_09370</name>
</gene>
<sequence length="334" mass="36572">MSRSDSESAADYLADIADESTGPLSRRERFDRFVEDSIRTPFRIIWGDLRTRIGISILLAFTLVGTVGVWIVPKPEFNEAPRYVPPFTNWAVPLGTDGYGKAIGKQLVHATPAVLEIVVAGAVISMVLATVIGVTAGYKGGRVDDILMFITDAVLTIPGLPLILVIASIFTPERPFVVGLLLGIDNWPGLARTLRSQVLSIRHESYVEASRAMGMSSPHILRKDVTKQLMPYITINAANAARGVIFESVGLYFLGILPFTSANWGVIMNEAYQTSGVLSNLGRIHWMIWPMVTISLFSVGLILLSQGMDRLFNPRIRARHSDTAGEETATAKME</sequence>
<dbReference type="EMBL" id="WOYG01000001">
    <property type="protein sequence ID" value="NLV10137.1"/>
    <property type="molecule type" value="Genomic_DNA"/>
</dbReference>
<dbReference type="AlphaFoldDB" id="A0A847UD36"/>
<dbReference type="Gene3D" id="1.10.3720.10">
    <property type="entry name" value="MetI-like"/>
    <property type="match status" value="1"/>
</dbReference>
<feature type="transmembrane region" description="Helical" evidence="5">
    <location>
        <begin position="287"/>
        <end position="305"/>
    </location>
</feature>
<evidence type="ECO:0000256" key="1">
    <source>
        <dbReference type="ARBA" id="ARBA00004141"/>
    </source>
</evidence>
<feature type="transmembrane region" description="Helical" evidence="5">
    <location>
        <begin position="146"/>
        <end position="170"/>
    </location>
</feature>
<dbReference type="PROSITE" id="PS50928">
    <property type="entry name" value="ABC_TM1"/>
    <property type="match status" value="1"/>
</dbReference>
<dbReference type="InterPro" id="IPR035906">
    <property type="entry name" value="MetI-like_sf"/>
</dbReference>
<keyword evidence="2 5" id="KW-0812">Transmembrane</keyword>
<dbReference type="PANTHER" id="PTHR42729">
    <property type="entry name" value="OLIGO/DIPEPTIDE TRANSPORT, PERMEASE PROTEIN (DPPC-2)"/>
    <property type="match status" value="1"/>
</dbReference>
<evidence type="ECO:0000256" key="4">
    <source>
        <dbReference type="ARBA" id="ARBA00023136"/>
    </source>
</evidence>
<dbReference type="GO" id="GO:0005886">
    <property type="term" value="C:plasma membrane"/>
    <property type="evidence" value="ECO:0007669"/>
    <property type="project" value="UniProtKB-SubCell"/>
</dbReference>
<dbReference type="RefSeq" id="WP_170093877.1">
    <property type="nucleotide sequence ID" value="NZ_WOYG01000001.1"/>
</dbReference>
<comment type="similarity">
    <text evidence="5">Belongs to the binding-protein-dependent transport system permease family.</text>
</comment>
<dbReference type="OrthoDB" id="312811at2157"/>
<dbReference type="SUPFAM" id="SSF161098">
    <property type="entry name" value="MetI-like"/>
    <property type="match status" value="1"/>
</dbReference>